<keyword evidence="1" id="KW-1133">Transmembrane helix</keyword>
<evidence type="ECO:0000313" key="3">
    <source>
        <dbReference type="Proteomes" id="UP000310039"/>
    </source>
</evidence>
<gene>
    <name evidence="2" type="ORF">D6C84_08340</name>
</gene>
<name>A0A4S9XF54_AURPU</name>
<feature type="transmembrane region" description="Helical" evidence="1">
    <location>
        <begin position="367"/>
        <end position="388"/>
    </location>
</feature>
<keyword evidence="1" id="KW-0472">Membrane</keyword>
<feature type="transmembrane region" description="Helical" evidence="1">
    <location>
        <begin position="394"/>
        <end position="419"/>
    </location>
</feature>
<dbReference type="EMBL" id="QZBT01000166">
    <property type="protein sequence ID" value="THZ77989.1"/>
    <property type="molecule type" value="Genomic_DNA"/>
</dbReference>
<accession>A0A4S9XF54</accession>
<organism evidence="2 3">
    <name type="scientific">Aureobasidium pullulans</name>
    <name type="common">Black yeast</name>
    <name type="synonym">Pullularia pullulans</name>
    <dbReference type="NCBI Taxonomy" id="5580"/>
    <lineage>
        <taxon>Eukaryota</taxon>
        <taxon>Fungi</taxon>
        <taxon>Dikarya</taxon>
        <taxon>Ascomycota</taxon>
        <taxon>Pezizomycotina</taxon>
        <taxon>Dothideomycetes</taxon>
        <taxon>Dothideomycetidae</taxon>
        <taxon>Dothideales</taxon>
        <taxon>Saccotheciaceae</taxon>
        <taxon>Aureobasidium</taxon>
    </lineage>
</organism>
<feature type="transmembrane region" description="Helical" evidence="1">
    <location>
        <begin position="120"/>
        <end position="141"/>
    </location>
</feature>
<feature type="transmembrane region" description="Helical" evidence="1">
    <location>
        <begin position="197"/>
        <end position="215"/>
    </location>
</feature>
<dbReference type="AlphaFoldDB" id="A0A4S9XF54"/>
<evidence type="ECO:0008006" key="4">
    <source>
        <dbReference type="Google" id="ProtNLM"/>
    </source>
</evidence>
<sequence length="453" mass="50607">MAQVKFVHSIKEMLTTNTKASSARQSQDYLYGLRGILAIESFLWLFLKTFVPAVVTNDVSGPGHQVIARKIFSPIFWNESLISSFFVILSARSVCIHFLQEPTAKAFARSLMTRPLRIGIPLAFALVFSISIFSCIDTVYIDLAAQALKNPNLAVPIMPSSALASFNTIWDVLWMVRDFGDQMANQAFPGTTMWSPSLIYSQSYTVYIAMVILPFTRASWHVQAVAIFSIGSFWFDSWGWYSAAGLFVADISHNTDLAARLRSGIKIGESASFPYWILAVLSVTAGFVMKYLWVAVFPEHLRAELVLHPSLHLTQGLTIHNFNTGQAYARLDDYLIVVGILVLLELSTRMRSFLSSRFLVEAGKRSLSLYIAQSLMLYVVSIRVFVALHELKHVPVASAIFVAFVSYLALTAAFAEAFYWTIAKISKLVCWVAFRMEQKLMSIKVVSEPATAP</sequence>
<feature type="transmembrane region" description="Helical" evidence="1">
    <location>
        <begin position="227"/>
        <end position="252"/>
    </location>
</feature>
<feature type="transmembrane region" description="Helical" evidence="1">
    <location>
        <begin position="273"/>
        <end position="293"/>
    </location>
</feature>
<reference evidence="2 3" key="1">
    <citation type="submission" date="2018-10" db="EMBL/GenBank/DDBJ databases">
        <title>Fifty Aureobasidium pullulans genomes reveal a recombining polyextremotolerant generalist.</title>
        <authorList>
            <person name="Gostincar C."/>
            <person name="Turk M."/>
            <person name="Zajc J."/>
            <person name="Gunde-Cimerman N."/>
        </authorList>
    </citation>
    <scope>NUCLEOTIDE SEQUENCE [LARGE SCALE GENOMIC DNA]</scope>
    <source>
        <strain evidence="2 3">EXF-3403</strain>
    </source>
</reference>
<evidence type="ECO:0000256" key="1">
    <source>
        <dbReference type="SAM" id="Phobius"/>
    </source>
</evidence>
<evidence type="ECO:0000313" key="2">
    <source>
        <dbReference type="EMBL" id="THZ77989.1"/>
    </source>
</evidence>
<protein>
    <recommendedName>
        <fullName evidence="4">Acyltransferase 3 domain-containing protein</fullName>
    </recommendedName>
</protein>
<keyword evidence="1" id="KW-0812">Transmembrane</keyword>
<comment type="caution">
    <text evidence="2">The sequence shown here is derived from an EMBL/GenBank/DDBJ whole genome shotgun (WGS) entry which is preliminary data.</text>
</comment>
<dbReference type="Proteomes" id="UP000310039">
    <property type="component" value="Unassembled WGS sequence"/>
</dbReference>
<proteinExistence type="predicted"/>